<comment type="similarity">
    <text evidence="1 5 6">Belongs to the peptidase S8 family.</text>
</comment>
<dbReference type="GO" id="GO:0006508">
    <property type="term" value="P:proteolysis"/>
    <property type="evidence" value="ECO:0007669"/>
    <property type="project" value="UniProtKB-KW"/>
</dbReference>
<evidence type="ECO:0000256" key="1">
    <source>
        <dbReference type="ARBA" id="ARBA00011073"/>
    </source>
</evidence>
<dbReference type="PRINTS" id="PR00723">
    <property type="entry name" value="SUBTILISIN"/>
</dbReference>
<dbReference type="InParanoid" id="A0A1X2H1M2"/>
<protein>
    <submittedName>
        <fullName evidence="8">Peptidase S8/S53 domain-containing protein</fullName>
    </submittedName>
</protein>
<dbReference type="OrthoDB" id="206201at2759"/>
<evidence type="ECO:0000259" key="7">
    <source>
        <dbReference type="Pfam" id="PF00082"/>
    </source>
</evidence>
<comment type="caution">
    <text evidence="8">The sequence shown here is derived from an EMBL/GenBank/DDBJ whole genome shotgun (WGS) entry which is preliminary data.</text>
</comment>
<dbReference type="InterPro" id="IPR022398">
    <property type="entry name" value="Peptidase_S8_His-AS"/>
</dbReference>
<organism evidence="8 9">
    <name type="scientific">Syncephalastrum racemosum</name>
    <name type="common">Filamentous fungus</name>
    <dbReference type="NCBI Taxonomy" id="13706"/>
    <lineage>
        <taxon>Eukaryota</taxon>
        <taxon>Fungi</taxon>
        <taxon>Fungi incertae sedis</taxon>
        <taxon>Mucoromycota</taxon>
        <taxon>Mucoromycotina</taxon>
        <taxon>Mucoromycetes</taxon>
        <taxon>Mucorales</taxon>
        <taxon>Syncephalastraceae</taxon>
        <taxon>Syncephalastrum</taxon>
    </lineage>
</organism>
<dbReference type="EMBL" id="MCGN01000011">
    <property type="protein sequence ID" value="ORY91249.1"/>
    <property type="molecule type" value="Genomic_DNA"/>
</dbReference>
<feature type="domain" description="Peptidase S8/S53" evidence="7">
    <location>
        <begin position="76"/>
        <end position="313"/>
    </location>
</feature>
<dbReference type="GO" id="GO:0004252">
    <property type="term" value="F:serine-type endopeptidase activity"/>
    <property type="evidence" value="ECO:0007669"/>
    <property type="project" value="UniProtKB-UniRule"/>
</dbReference>
<dbReference type="InterPro" id="IPR015500">
    <property type="entry name" value="Peptidase_S8_subtilisin-rel"/>
</dbReference>
<dbReference type="InterPro" id="IPR000209">
    <property type="entry name" value="Peptidase_S8/S53_dom"/>
</dbReference>
<keyword evidence="3 5" id="KW-0378">Hydrolase</keyword>
<sequence>MGVFPDAAFLEQLHLDPSIEYIEPNQVYKSTFVVPHHSHIKQRRGNKEPSPDWGLARINQRQRGELETYEYDPSSGTGVNIYVLDTGVYTDHQDFEGRAKHSANFVEHEKDGDMGGHGTHVAGKIAGKTYGVAKNATIHSVKILNQNGDGLTSSLIRGLTHVIEKAQSGKSIINLSLSGPKSESIDDIVEHVVKDYGIPVFVSAGNAGKDACDFAPSSNPNVFSVGASDIADNVPSYSNYGPCVRLYAPGSHIVSTYYRSEDDVKAMDGTSMSTPHVVGIAANLMSRYDFKEPQELYDMLISSSTTNALKFSAGHEEDGNANMLAYNTFF</sequence>
<dbReference type="Gene3D" id="3.40.50.200">
    <property type="entry name" value="Peptidase S8/S53 domain"/>
    <property type="match status" value="1"/>
</dbReference>
<accession>A0A1X2H1M2</accession>
<dbReference type="Proteomes" id="UP000242180">
    <property type="component" value="Unassembled WGS sequence"/>
</dbReference>
<dbReference type="InterPro" id="IPR050131">
    <property type="entry name" value="Peptidase_S8_subtilisin-like"/>
</dbReference>
<dbReference type="SUPFAM" id="SSF52743">
    <property type="entry name" value="Subtilisin-like"/>
    <property type="match status" value="1"/>
</dbReference>
<feature type="active site" description="Charge relay system" evidence="5">
    <location>
        <position position="271"/>
    </location>
</feature>
<dbReference type="PANTHER" id="PTHR43806">
    <property type="entry name" value="PEPTIDASE S8"/>
    <property type="match status" value="1"/>
</dbReference>
<name>A0A1X2H1M2_SYNRA</name>
<dbReference type="InterPro" id="IPR023827">
    <property type="entry name" value="Peptidase_S8_Asp-AS"/>
</dbReference>
<feature type="active site" description="Charge relay system" evidence="5">
    <location>
        <position position="85"/>
    </location>
</feature>
<dbReference type="PROSITE" id="PS51892">
    <property type="entry name" value="SUBTILASE"/>
    <property type="match status" value="1"/>
</dbReference>
<dbReference type="PROSITE" id="PS00138">
    <property type="entry name" value="SUBTILASE_SER"/>
    <property type="match status" value="1"/>
</dbReference>
<reference evidence="8 9" key="1">
    <citation type="submission" date="2016-07" db="EMBL/GenBank/DDBJ databases">
        <title>Pervasive Adenine N6-methylation of Active Genes in Fungi.</title>
        <authorList>
            <consortium name="DOE Joint Genome Institute"/>
            <person name="Mondo S.J."/>
            <person name="Dannebaum R.O."/>
            <person name="Kuo R.C."/>
            <person name="Labutti K."/>
            <person name="Haridas S."/>
            <person name="Kuo A."/>
            <person name="Salamov A."/>
            <person name="Ahrendt S.R."/>
            <person name="Lipzen A."/>
            <person name="Sullivan W."/>
            <person name="Andreopoulos W.B."/>
            <person name="Clum A."/>
            <person name="Lindquist E."/>
            <person name="Daum C."/>
            <person name="Ramamoorthy G.K."/>
            <person name="Gryganskyi A."/>
            <person name="Culley D."/>
            <person name="Magnuson J.K."/>
            <person name="James T.Y."/>
            <person name="O'Malley M.A."/>
            <person name="Stajich J.E."/>
            <person name="Spatafora J.W."/>
            <person name="Visel A."/>
            <person name="Grigoriev I.V."/>
        </authorList>
    </citation>
    <scope>NUCLEOTIDE SEQUENCE [LARGE SCALE GENOMIC DNA]</scope>
    <source>
        <strain evidence="8 9">NRRL 2496</strain>
    </source>
</reference>
<dbReference type="OMA" id="SANMIKH"/>
<dbReference type="InterPro" id="IPR036852">
    <property type="entry name" value="Peptidase_S8/S53_dom_sf"/>
</dbReference>
<dbReference type="InterPro" id="IPR023828">
    <property type="entry name" value="Peptidase_S8_Ser-AS"/>
</dbReference>
<proteinExistence type="inferred from homology"/>
<dbReference type="PROSITE" id="PS00136">
    <property type="entry name" value="SUBTILASE_ASP"/>
    <property type="match status" value="1"/>
</dbReference>
<dbReference type="PROSITE" id="PS00137">
    <property type="entry name" value="SUBTILASE_HIS"/>
    <property type="match status" value="1"/>
</dbReference>
<feature type="active site" description="Charge relay system" evidence="5">
    <location>
        <position position="117"/>
    </location>
</feature>
<keyword evidence="2 5" id="KW-0645">Protease</keyword>
<dbReference type="STRING" id="13706.A0A1X2H1M2"/>
<dbReference type="GO" id="GO:0005615">
    <property type="term" value="C:extracellular space"/>
    <property type="evidence" value="ECO:0007669"/>
    <property type="project" value="TreeGrafter"/>
</dbReference>
<evidence type="ECO:0000313" key="8">
    <source>
        <dbReference type="EMBL" id="ORY91249.1"/>
    </source>
</evidence>
<keyword evidence="4 5" id="KW-0720">Serine protease</keyword>
<evidence type="ECO:0000313" key="9">
    <source>
        <dbReference type="Proteomes" id="UP000242180"/>
    </source>
</evidence>
<evidence type="ECO:0000256" key="6">
    <source>
        <dbReference type="RuleBase" id="RU003355"/>
    </source>
</evidence>
<dbReference type="AlphaFoldDB" id="A0A1X2H1M2"/>
<dbReference type="CDD" id="cd04077">
    <property type="entry name" value="Peptidases_S8_PCSK9_ProteinaseK_like"/>
    <property type="match status" value="1"/>
</dbReference>
<evidence type="ECO:0000256" key="5">
    <source>
        <dbReference type="PROSITE-ProRule" id="PRU01240"/>
    </source>
</evidence>
<evidence type="ECO:0000256" key="2">
    <source>
        <dbReference type="ARBA" id="ARBA00022670"/>
    </source>
</evidence>
<evidence type="ECO:0000256" key="4">
    <source>
        <dbReference type="ARBA" id="ARBA00022825"/>
    </source>
</evidence>
<dbReference type="InterPro" id="IPR034193">
    <property type="entry name" value="PCSK9_ProteinaseK-like"/>
</dbReference>
<gene>
    <name evidence="8" type="ORF">BCR43DRAFT_447123</name>
</gene>
<dbReference type="Pfam" id="PF00082">
    <property type="entry name" value="Peptidase_S8"/>
    <property type="match status" value="1"/>
</dbReference>
<keyword evidence="9" id="KW-1185">Reference proteome</keyword>
<dbReference type="FunFam" id="3.40.50.200:FF:000007">
    <property type="entry name" value="Subtilisin-like serine protease"/>
    <property type="match status" value="1"/>
</dbReference>
<dbReference type="PANTHER" id="PTHR43806:SF11">
    <property type="entry name" value="CEREVISIN-RELATED"/>
    <property type="match status" value="1"/>
</dbReference>
<evidence type="ECO:0000256" key="3">
    <source>
        <dbReference type="ARBA" id="ARBA00022801"/>
    </source>
</evidence>